<organism evidence="1 2">
    <name type="scientific">Pisum sativum</name>
    <name type="common">Garden pea</name>
    <name type="synonym">Lathyrus oleraceus</name>
    <dbReference type="NCBI Taxonomy" id="3888"/>
    <lineage>
        <taxon>Eukaryota</taxon>
        <taxon>Viridiplantae</taxon>
        <taxon>Streptophyta</taxon>
        <taxon>Embryophyta</taxon>
        <taxon>Tracheophyta</taxon>
        <taxon>Spermatophyta</taxon>
        <taxon>Magnoliopsida</taxon>
        <taxon>eudicotyledons</taxon>
        <taxon>Gunneridae</taxon>
        <taxon>Pentapetalae</taxon>
        <taxon>rosids</taxon>
        <taxon>fabids</taxon>
        <taxon>Fabales</taxon>
        <taxon>Fabaceae</taxon>
        <taxon>Papilionoideae</taxon>
        <taxon>50 kb inversion clade</taxon>
        <taxon>NPAAA clade</taxon>
        <taxon>Hologalegina</taxon>
        <taxon>IRL clade</taxon>
        <taxon>Fabeae</taxon>
        <taxon>Lathyrus</taxon>
    </lineage>
</organism>
<name>A0A9D4X7L8_PEA</name>
<dbReference type="EMBL" id="JAMSHJ010000004">
    <property type="protein sequence ID" value="KAI5415263.1"/>
    <property type="molecule type" value="Genomic_DNA"/>
</dbReference>
<comment type="caution">
    <text evidence="1">The sequence shown here is derived from an EMBL/GenBank/DDBJ whole genome shotgun (WGS) entry which is preliminary data.</text>
</comment>
<dbReference type="Proteomes" id="UP001058974">
    <property type="component" value="Chromosome 4"/>
</dbReference>
<keyword evidence="2" id="KW-1185">Reference proteome</keyword>
<dbReference type="PANTHER" id="PTHR13950">
    <property type="entry name" value="RABCONNECTIN-RELATED"/>
    <property type="match status" value="1"/>
</dbReference>
<dbReference type="AlphaFoldDB" id="A0A9D4X7L8"/>
<dbReference type="GO" id="GO:0007035">
    <property type="term" value="P:vacuolar acidification"/>
    <property type="evidence" value="ECO:0007669"/>
    <property type="project" value="TreeGrafter"/>
</dbReference>
<dbReference type="GO" id="GO:0043291">
    <property type="term" value="C:RAVE complex"/>
    <property type="evidence" value="ECO:0007669"/>
    <property type="project" value="TreeGrafter"/>
</dbReference>
<dbReference type="InterPro" id="IPR052208">
    <property type="entry name" value="DmX-like/RAVE_component"/>
</dbReference>
<dbReference type="PANTHER" id="PTHR13950:SF9">
    <property type="entry name" value="RABCONNECTIN-3A"/>
    <property type="match status" value="1"/>
</dbReference>
<protein>
    <submittedName>
        <fullName evidence="1">Uncharacterized protein</fullName>
    </submittedName>
</protein>
<dbReference type="Gramene" id="Psat04G0063400-T1">
    <property type="protein sequence ID" value="KAI5415263.1"/>
    <property type="gene ID" value="KIW84_040634"/>
</dbReference>
<proteinExistence type="predicted"/>
<reference evidence="1 2" key="1">
    <citation type="journal article" date="2022" name="Nat. Genet.">
        <title>Improved pea reference genome and pan-genome highlight genomic features and evolutionary characteristics.</title>
        <authorList>
            <person name="Yang T."/>
            <person name="Liu R."/>
            <person name="Luo Y."/>
            <person name="Hu S."/>
            <person name="Wang D."/>
            <person name="Wang C."/>
            <person name="Pandey M.K."/>
            <person name="Ge S."/>
            <person name="Xu Q."/>
            <person name="Li N."/>
            <person name="Li G."/>
            <person name="Huang Y."/>
            <person name="Saxena R.K."/>
            <person name="Ji Y."/>
            <person name="Li M."/>
            <person name="Yan X."/>
            <person name="He Y."/>
            <person name="Liu Y."/>
            <person name="Wang X."/>
            <person name="Xiang C."/>
            <person name="Varshney R.K."/>
            <person name="Ding H."/>
            <person name="Gao S."/>
            <person name="Zong X."/>
        </authorList>
    </citation>
    <scope>NUCLEOTIDE SEQUENCE [LARGE SCALE GENOMIC DNA]</scope>
    <source>
        <strain evidence="1 2">cv. Zhongwan 6</strain>
    </source>
</reference>
<accession>A0A9D4X7L8</accession>
<evidence type="ECO:0000313" key="2">
    <source>
        <dbReference type="Proteomes" id="UP001058974"/>
    </source>
</evidence>
<evidence type="ECO:0000313" key="1">
    <source>
        <dbReference type="EMBL" id="KAI5415263.1"/>
    </source>
</evidence>
<gene>
    <name evidence="1" type="ORF">KIW84_040634</name>
</gene>
<sequence length="459" mass="52682">MLQFSIETGDPKSTVMSNSYSFMDPTIGFYCQMLATKNSTRNAVGEQNSTILVRWATLMTITTLKRCGKPLEALEYFSSSLSMLGTADQANELGDDLSSTLKPLPRKSSNWLFADVYVHLEFHVKLNLALCYLSKLIREHPSWPVTFIEFDGEGSYSEESMIQYEKSNDSFKQKLYARFDLLEQKYLLTPCYLISMILLLLCHHGLWYIGYDVTDGSTLGELSQKKSDRFDVSILSHSQFKPLFKTAEEISFLYSRFFSAYAWLSRKPEALLFMVQPFLIAHDGRNPYEVDMVNLKNLISKVAQLLGKNSFITNMENLQLLIFLLIMLNNLRNGSNVMTLEWLRQTSQSEPNHNENLDVFELVNRKDNHLAHQLLWDHYANPKLILNCFAQEKLNWSKDSDHKPIKEWNDLYTIMKGLYKTDDSHNDESKVGKLSANHDIEPPLNIVLCISSHANSAAT</sequence>